<evidence type="ECO:0000313" key="4">
    <source>
        <dbReference type="Proteomes" id="UP000283855"/>
    </source>
</evidence>
<reference evidence="3 4" key="1">
    <citation type="submission" date="2018-08" db="EMBL/GenBank/DDBJ databases">
        <title>A genome reference for cultivated species of the human gut microbiota.</title>
        <authorList>
            <person name="Zou Y."/>
            <person name="Xue W."/>
            <person name="Luo G."/>
        </authorList>
    </citation>
    <scope>NUCLEOTIDE SEQUENCE [LARGE SCALE GENOMIC DNA]</scope>
    <source>
        <strain evidence="3 4">AM42-38</strain>
    </source>
</reference>
<feature type="transmembrane region" description="Helical" evidence="1">
    <location>
        <begin position="12"/>
        <end position="32"/>
    </location>
</feature>
<dbReference type="Proteomes" id="UP000283855">
    <property type="component" value="Unassembled WGS sequence"/>
</dbReference>
<evidence type="ECO:0000313" key="3">
    <source>
        <dbReference type="EMBL" id="RHA77953.1"/>
    </source>
</evidence>
<protein>
    <submittedName>
        <fullName evidence="3">Sensor histidine kinase</fullName>
    </submittedName>
</protein>
<dbReference type="InterPro" id="IPR050640">
    <property type="entry name" value="Bact_2-comp_sensor_kinase"/>
</dbReference>
<sequence>MKSVNETTSRPFEFIIHTICWGMFFGFSLFFTQRDNGTIDWNAFLHHSLVPASFFVIFYINYFLYIPRILFRNHLKQFLLLNLLTILVFAVLLRAWHGIYMPPPPQQFRPSPPVFIFYLRDIASLVFTVGLSVAIRMSIRWSEAEAARREAVKSRMEAELKSLRNQLNPHFLLNTLNNIYALIAFDTDKAQQAVQELSRLLRYVLYDNQEKYVPLCKEVGFICNYIELMRIRVTEDVDIETHFDIKPDSQTPIAPLIFISLIENAFKHGISPTNHSFIHISLTEKDGQVNCVIRNSNYPKNENDKSGSGIGLEQVQKRLELLYPGRYKWECNLSEDQKEYYSSITVTT</sequence>
<keyword evidence="3" id="KW-0808">Transferase</keyword>
<evidence type="ECO:0000259" key="2">
    <source>
        <dbReference type="Pfam" id="PF06580"/>
    </source>
</evidence>
<keyword evidence="1" id="KW-1133">Transmembrane helix</keyword>
<keyword evidence="1" id="KW-0812">Transmembrane</keyword>
<dbReference type="RefSeq" id="WP_008140513.1">
    <property type="nucleotide sequence ID" value="NZ_CABJGD010000004.1"/>
</dbReference>
<dbReference type="InterPro" id="IPR010559">
    <property type="entry name" value="Sig_transdc_His_kin_internal"/>
</dbReference>
<feature type="transmembrane region" description="Helical" evidence="1">
    <location>
        <begin position="44"/>
        <end position="66"/>
    </location>
</feature>
<keyword evidence="1" id="KW-0472">Membrane</keyword>
<accession>A0A413T3G6</accession>
<feature type="domain" description="Signal transduction histidine kinase internal region" evidence="2">
    <location>
        <begin position="158"/>
        <end position="235"/>
    </location>
</feature>
<evidence type="ECO:0000256" key="1">
    <source>
        <dbReference type="SAM" id="Phobius"/>
    </source>
</evidence>
<comment type="caution">
    <text evidence="3">The sequence shown here is derived from an EMBL/GenBank/DDBJ whole genome shotgun (WGS) entry which is preliminary data.</text>
</comment>
<proteinExistence type="predicted"/>
<dbReference type="Pfam" id="PF06580">
    <property type="entry name" value="His_kinase"/>
    <property type="match status" value="1"/>
</dbReference>
<feature type="transmembrane region" description="Helical" evidence="1">
    <location>
        <begin position="78"/>
        <end position="97"/>
    </location>
</feature>
<organism evidence="3 4">
    <name type="scientific">Phocaeicola coprophilus</name>
    <dbReference type="NCBI Taxonomy" id="387090"/>
    <lineage>
        <taxon>Bacteria</taxon>
        <taxon>Pseudomonadati</taxon>
        <taxon>Bacteroidota</taxon>
        <taxon>Bacteroidia</taxon>
        <taxon>Bacteroidales</taxon>
        <taxon>Bacteroidaceae</taxon>
        <taxon>Phocaeicola</taxon>
    </lineage>
</organism>
<keyword evidence="3" id="KW-0418">Kinase</keyword>
<name>A0A413T3G6_9BACT</name>
<dbReference type="SUPFAM" id="SSF55874">
    <property type="entry name" value="ATPase domain of HSP90 chaperone/DNA topoisomerase II/histidine kinase"/>
    <property type="match status" value="1"/>
</dbReference>
<dbReference type="AlphaFoldDB" id="A0A413T3G6"/>
<gene>
    <name evidence="3" type="ORF">DW921_02830</name>
</gene>
<feature type="transmembrane region" description="Helical" evidence="1">
    <location>
        <begin position="117"/>
        <end position="139"/>
    </location>
</feature>
<dbReference type="EMBL" id="QSFT01000004">
    <property type="protein sequence ID" value="RHA77953.1"/>
    <property type="molecule type" value="Genomic_DNA"/>
</dbReference>
<dbReference type="GO" id="GO:0016020">
    <property type="term" value="C:membrane"/>
    <property type="evidence" value="ECO:0007669"/>
    <property type="project" value="InterPro"/>
</dbReference>
<dbReference type="GeneID" id="78404951"/>
<dbReference type="PANTHER" id="PTHR34220">
    <property type="entry name" value="SENSOR HISTIDINE KINASE YPDA"/>
    <property type="match status" value="1"/>
</dbReference>
<dbReference type="InterPro" id="IPR036890">
    <property type="entry name" value="HATPase_C_sf"/>
</dbReference>
<dbReference type="GO" id="GO:0000155">
    <property type="term" value="F:phosphorelay sensor kinase activity"/>
    <property type="evidence" value="ECO:0007669"/>
    <property type="project" value="InterPro"/>
</dbReference>
<dbReference type="Gene3D" id="3.30.565.10">
    <property type="entry name" value="Histidine kinase-like ATPase, C-terminal domain"/>
    <property type="match status" value="1"/>
</dbReference>
<dbReference type="PANTHER" id="PTHR34220:SF7">
    <property type="entry name" value="SENSOR HISTIDINE KINASE YPDA"/>
    <property type="match status" value="1"/>
</dbReference>